<proteinExistence type="predicted"/>
<reference evidence="1 2" key="1">
    <citation type="submission" date="2020-04" db="EMBL/GenBank/DDBJ databases">
        <authorList>
            <person name="De Canck E."/>
        </authorList>
    </citation>
    <scope>NUCLEOTIDE SEQUENCE [LARGE SCALE GENOMIC DNA]</scope>
    <source>
        <strain evidence="1 2">LMG 1873</strain>
    </source>
</reference>
<sequence length="175" mass="19520">MTYQLRQFTEESFVATKQNWQGIAGEDEFMSEFGVVFEWLGDNRDYANGGKAGNSLGYGLFYGENGHACALAEVVARPMVRGGLTKLLKVLITPEYWNIEEHAARIVDIYSAAILGTIELSEAVQARTIKLYGRGDQMMKLLRSINDSVNKRFSESPGGRIKSAMKGQWLEISIN</sequence>
<protein>
    <submittedName>
        <fullName evidence="1">Uncharacterized protein</fullName>
    </submittedName>
</protein>
<dbReference type="EMBL" id="CADIJS010000002">
    <property type="protein sequence ID" value="CAB3704380.1"/>
    <property type="molecule type" value="Genomic_DNA"/>
</dbReference>
<accession>A0ABM8KY59</accession>
<gene>
    <name evidence="1" type="ORF">LMG1873_02846</name>
</gene>
<dbReference type="Proteomes" id="UP000494116">
    <property type="component" value="Unassembled WGS sequence"/>
</dbReference>
<comment type="caution">
    <text evidence="1">The sequence shown here is derived from an EMBL/GenBank/DDBJ whole genome shotgun (WGS) entry which is preliminary data.</text>
</comment>
<dbReference type="RefSeq" id="WP_061302585.1">
    <property type="nucleotide sequence ID" value="NZ_CADIJS010000002.1"/>
</dbReference>
<evidence type="ECO:0000313" key="1">
    <source>
        <dbReference type="EMBL" id="CAB3704380.1"/>
    </source>
</evidence>
<organism evidence="1 2">
    <name type="scientific">Achromobacter piechaudii</name>
    <dbReference type="NCBI Taxonomy" id="72556"/>
    <lineage>
        <taxon>Bacteria</taxon>
        <taxon>Pseudomonadati</taxon>
        <taxon>Pseudomonadota</taxon>
        <taxon>Betaproteobacteria</taxon>
        <taxon>Burkholderiales</taxon>
        <taxon>Alcaligenaceae</taxon>
        <taxon>Achromobacter</taxon>
    </lineage>
</organism>
<keyword evidence="2" id="KW-1185">Reference proteome</keyword>
<evidence type="ECO:0000313" key="2">
    <source>
        <dbReference type="Proteomes" id="UP000494116"/>
    </source>
</evidence>
<name>A0ABM8KY59_9BURK</name>